<dbReference type="EMBL" id="OU015566">
    <property type="protein sequence ID" value="CAG5104489.1"/>
    <property type="molecule type" value="Genomic_DNA"/>
</dbReference>
<feature type="domain" description="Argonaute linker 2" evidence="1">
    <location>
        <begin position="56"/>
        <end position="99"/>
    </location>
</feature>
<evidence type="ECO:0000259" key="1">
    <source>
        <dbReference type="Pfam" id="PF16488"/>
    </source>
</evidence>
<reference evidence="2 3" key="1">
    <citation type="submission" date="2021-04" db="EMBL/GenBank/DDBJ databases">
        <authorList>
            <person name="Bliznina A."/>
        </authorList>
    </citation>
    <scope>NUCLEOTIDE SEQUENCE [LARGE SCALE GENOMIC DNA]</scope>
</reference>
<keyword evidence="3" id="KW-1185">Reference proteome</keyword>
<protein>
    <submittedName>
        <fullName evidence="2">Oidioi.mRNA.OKI2018_I69.chr1.g1278.t1.cds</fullName>
    </submittedName>
</protein>
<dbReference type="Pfam" id="PF16488">
    <property type="entry name" value="ArgoL2"/>
    <property type="match status" value="1"/>
</dbReference>
<evidence type="ECO:0000313" key="2">
    <source>
        <dbReference type="EMBL" id="CAG5104489.1"/>
    </source>
</evidence>
<evidence type="ECO:0000313" key="3">
    <source>
        <dbReference type="Proteomes" id="UP001158576"/>
    </source>
</evidence>
<gene>
    <name evidence="2" type="ORF">OKIOD_LOCUS10043</name>
</gene>
<name>A0ABN7SME6_OIKDI</name>
<organism evidence="2 3">
    <name type="scientific">Oikopleura dioica</name>
    <name type="common">Tunicate</name>
    <dbReference type="NCBI Taxonomy" id="34765"/>
    <lineage>
        <taxon>Eukaryota</taxon>
        <taxon>Metazoa</taxon>
        <taxon>Chordata</taxon>
        <taxon>Tunicata</taxon>
        <taxon>Appendicularia</taxon>
        <taxon>Copelata</taxon>
        <taxon>Oikopleuridae</taxon>
        <taxon>Oikopleura</taxon>
    </lineage>
</organism>
<sequence>MTLKNRSFVFDRKFENVSAKESKISDCEKMKEKCDERDQKKLTWKKVNYFAPETFNAIKQNMQTATQAAGADMQNIGMSVDKNMVKTPARVLHAPDMHYGDGKQHPNNGT</sequence>
<dbReference type="Proteomes" id="UP001158576">
    <property type="component" value="Chromosome 1"/>
</dbReference>
<dbReference type="InterPro" id="IPR032472">
    <property type="entry name" value="ArgoL2"/>
</dbReference>
<accession>A0ABN7SME6</accession>
<proteinExistence type="predicted"/>